<dbReference type="EMBL" id="RSCK01000067">
    <property type="protein sequence ID" value="RUT06376.1"/>
    <property type="molecule type" value="Genomic_DNA"/>
</dbReference>
<comment type="caution">
    <text evidence="1">The sequence shown here is derived from an EMBL/GenBank/DDBJ whole genome shotgun (WGS) entry which is preliminary data.</text>
</comment>
<name>A0AB37UD08_9CYAN</name>
<keyword evidence="2" id="KW-1185">Reference proteome</keyword>
<dbReference type="AlphaFoldDB" id="A0AB37UD08"/>
<proteinExistence type="predicted"/>
<organism evidence="1 2">
    <name type="scientific">Chroococcidiopsis cubana SAG 39.79</name>
    <dbReference type="NCBI Taxonomy" id="388085"/>
    <lineage>
        <taxon>Bacteria</taxon>
        <taxon>Bacillati</taxon>
        <taxon>Cyanobacteriota</taxon>
        <taxon>Cyanophyceae</taxon>
        <taxon>Chroococcidiopsidales</taxon>
        <taxon>Chroococcidiopsidaceae</taxon>
        <taxon>Chroococcidiopsis</taxon>
    </lineage>
</organism>
<sequence length="80" mass="8742">MSEEEIRIVLQSHAEGSSLRGISRISGLAYDTVVSIIQAAAEKAQLVHNAEVQNVDTDAIAADELWSFVEKNKNTACQRN</sequence>
<accession>A0AB37UD08</accession>
<protein>
    <submittedName>
        <fullName evidence="1">Uncharacterized protein</fullName>
    </submittedName>
</protein>
<reference evidence="1 2" key="1">
    <citation type="journal article" date="2019" name="Genome Biol. Evol.">
        <title>Day and night: Metabolic profiles and evolutionary relationships of six axenic non-marine cyanobacteria.</title>
        <authorList>
            <person name="Will S.E."/>
            <person name="Henke P."/>
            <person name="Boedeker C."/>
            <person name="Huang S."/>
            <person name="Brinkmann H."/>
            <person name="Rohde M."/>
            <person name="Jarek M."/>
            <person name="Friedl T."/>
            <person name="Seufert S."/>
            <person name="Schumacher M."/>
            <person name="Overmann J."/>
            <person name="Neumann-Schaal M."/>
            <person name="Petersen J."/>
        </authorList>
    </citation>
    <scope>NUCLEOTIDE SEQUENCE [LARGE SCALE GENOMIC DNA]</scope>
    <source>
        <strain evidence="1 2">SAG 39.79</strain>
    </source>
</reference>
<gene>
    <name evidence="1" type="ORF">DSM107010_52590</name>
</gene>
<dbReference type="Proteomes" id="UP000282574">
    <property type="component" value="Unassembled WGS sequence"/>
</dbReference>
<evidence type="ECO:0000313" key="2">
    <source>
        <dbReference type="Proteomes" id="UP000282574"/>
    </source>
</evidence>
<evidence type="ECO:0000313" key="1">
    <source>
        <dbReference type="EMBL" id="RUT06376.1"/>
    </source>
</evidence>